<dbReference type="SUPFAM" id="SSF55729">
    <property type="entry name" value="Acyl-CoA N-acyltransferases (Nat)"/>
    <property type="match status" value="1"/>
</dbReference>
<dbReference type="GO" id="GO:0008914">
    <property type="term" value="F:leucyl-tRNA--protein transferase activity"/>
    <property type="evidence" value="ECO:0007669"/>
    <property type="project" value="UniProtKB-UniRule"/>
</dbReference>
<sequence length="257" mass="28235">MKPMIPWLDDRDPAFFPPTSLALGPDSDAPGLLAAGGDLSPARLRAAYARGIFPWYSEGQPILWWSTDPRMVLQTRNFKLSRSLRKTIARFRATPGCEIRVDSATPEVLRACAGTPREGQSGTWILPEMQAAYARLAAEGTVHSVETWMDGELAGGLYGVNLGRMFYGESMFMRRSDASKIALAALVCLCRQHGISWIDCQQNTRHLASLGAAEVPRAAFEAHLARVVGEPAPDDWTYHPHLWALLGPSEPEPTPHS</sequence>
<keyword evidence="1 4" id="KW-0963">Cytoplasm</keyword>
<proteinExistence type="inferred from homology"/>
<dbReference type="GO" id="GO:0030163">
    <property type="term" value="P:protein catabolic process"/>
    <property type="evidence" value="ECO:0007669"/>
    <property type="project" value="UniProtKB-UniRule"/>
</dbReference>
<evidence type="ECO:0000256" key="3">
    <source>
        <dbReference type="ARBA" id="ARBA00023315"/>
    </source>
</evidence>
<accession>A0AA95SR95</accession>
<dbReference type="GO" id="GO:0005737">
    <property type="term" value="C:cytoplasm"/>
    <property type="evidence" value="ECO:0007669"/>
    <property type="project" value="UniProtKB-SubCell"/>
</dbReference>
<dbReference type="InterPro" id="IPR016181">
    <property type="entry name" value="Acyl_CoA_acyltransferase"/>
</dbReference>
<evidence type="ECO:0000256" key="1">
    <source>
        <dbReference type="ARBA" id="ARBA00022490"/>
    </source>
</evidence>
<dbReference type="HAMAP" id="MF_00688">
    <property type="entry name" value="Leu_Phe_trans"/>
    <property type="match status" value="1"/>
</dbReference>
<organism evidence="5 6">
    <name type="scientific">Paucibacter sediminis</name>
    <dbReference type="NCBI Taxonomy" id="3019553"/>
    <lineage>
        <taxon>Bacteria</taxon>
        <taxon>Pseudomonadati</taxon>
        <taxon>Pseudomonadota</taxon>
        <taxon>Betaproteobacteria</taxon>
        <taxon>Burkholderiales</taxon>
        <taxon>Sphaerotilaceae</taxon>
        <taxon>Roseateles</taxon>
    </lineage>
</organism>
<comment type="catalytic activity">
    <reaction evidence="4">
        <text>N-terminal L-arginyl-[protein] + L-leucyl-tRNA(Leu) = N-terminal L-leucyl-L-arginyl-[protein] + tRNA(Leu) + H(+)</text>
        <dbReference type="Rhea" id="RHEA:50416"/>
        <dbReference type="Rhea" id="RHEA-COMP:9613"/>
        <dbReference type="Rhea" id="RHEA-COMP:9622"/>
        <dbReference type="Rhea" id="RHEA-COMP:12672"/>
        <dbReference type="Rhea" id="RHEA-COMP:12673"/>
        <dbReference type="ChEBI" id="CHEBI:15378"/>
        <dbReference type="ChEBI" id="CHEBI:64719"/>
        <dbReference type="ChEBI" id="CHEBI:78442"/>
        <dbReference type="ChEBI" id="CHEBI:78494"/>
        <dbReference type="ChEBI" id="CHEBI:133044"/>
        <dbReference type="EC" id="2.3.2.6"/>
    </reaction>
</comment>
<dbReference type="KEGG" id="pais:PFX98_22120"/>
<protein>
    <recommendedName>
        <fullName evidence="4">Leucyl/phenylalanyl-tRNA--protein transferase</fullName>
        <ecNumber evidence="4">2.3.2.6</ecNumber>
    </recommendedName>
    <alternativeName>
        <fullName evidence="4">L/F-transferase</fullName>
    </alternativeName>
    <alternativeName>
        <fullName evidence="4">Leucyltransferase</fullName>
    </alternativeName>
    <alternativeName>
        <fullName evidence="4">Phenyalanyltransferase</fullName>
    </alternativeName>
</protein>
<dbReference type="InterPro" id="IPR004616">
    <property type="entry name" value="Leu/Phe-tRNA_Trfase"/>
</dbReference>
<dbReference type="EC" id="2.3.2.6" evidence="4"/>
<dbReference type="Gene3D" id="3.40.630.70">
    <property type="entry name" value="Leucyl/phenylalanyl-tRNA-protein transferase, C-terminal domain"/>
    <property type="match status" value="1"/>
</dbReference>
<evidence type="ECO:0000313" key="6">
    <source>
        <dbReference type="Proteomes" id="UP001177769"/>
    </source>
</evidence>
<dbReference type="AlphaFoldDB" id="A0AA95SR95"/>
<reference evidence="5" key="1">
    <citation type="submission" date="2023-01" db="EMBL/GenBank/DDBJ databases">
        <title>Whole genome sequence of Paucibacter sp. S2-9 isolated from pond sediment.</title>
        <authorList>
            <person name="Jung J.Y."/>
        </authorList>
    </citation>
    <scope>NUCLEOTIDE SEQUENCE</scope>
    <source>
        <strain evidence="5">S2-9</strain>
    </source>
</reference>
<dbReference type="PANTHER" id="PTHR30098">
    <property type="entry name" value="LEUCYL/PHENYLALANYL-TRNA--PROTEIN TRANSFERASE"/>
    <property type="match status" value="1"/>
</dbReference>
<keyword evidence="3 4" id="KW-0012">Acyltransferase</keyword>
<dbReference type="PANTHER" id="PTHR30098:SF2">
    <property type="entry name" value="LEUCYL_PHENYLALANYL-TRNA--PROTEIN TRANSFERASE"/>
    <property type="match status" value="1"/>
</dbReference>
<dbReference type="Pfam" id="PF03588">
    <property type="entry name" value="Leu_Phe_trans"/>
    <property type="match status" value="1"/>
</dbReference>
<keyword evidence="6" id="KW-1185">Reference proteome</keyword>
<dbReference type="EMBL" id="CP116346">
    <property type="protein sequence ID" value="WIT14540.1"/>
    <property type="molecule type" value="Genomic_DNA"/>
</dbReference>
<dbReference type="Gene3D" id="3.30.70.3550">
    <property type="entry name" value="Leucyl/phenylalanyl-tRNA-protein transferase, N-terminal domain"/>
    <property type="match status" value="1"/>
</dbReference>
<evidence type="ECO:0000256" key="2">
    <source>
        <dbReference type="ARBA" id="ARBA00022679"/>
    </source>
</evidence>
<name>A0AA95SR95_9BURK</name>
<dbReference type="InterPro" id="IPR042221">
    <property type="entry name" value="Leu/Phe-tRNA_Trfase_N"/>
</dbReference>
<keyword evidence="2 4" id="KW-0808">Transferase</keyword>
<comment type="catalytic activity">
    <reaction evidence="4">
        <text>L-phenylalanyl-tRNA(Phe) + an N-terminal L-alpha-aminoacyl-[protein] = an N-terminal L-phenylalanyl-L-alpha-aminoacyl-[protein] + tRNA(Phe)</text>
        <dbReference type="Rhea" id="RHEA:43632"/>
        <dbReference type="Rhea" id="RHEA-COMP:9668"/>
        <dbReference type="Rhea" id="RHEA-COMP:9699"/>
        <dbReference type="Rhea" id="RHEA-COMP:10636"/>
        <dbReference type="Rhea" id="RHEA-COMP:10637"/>
        <dbReference type="ChEBI" id="CHEBI:78442"/>
        <dbReference type="ChEBI" id="CHEBI:78531"/>
        <dbReference type="ChEBI" id="CHEBI:78597"/>
        <dbReference type="ChEBI" id="CHEBI:83561"/>
        <dbReference type="EC" id="2.3.2.6"/>
    </reaction>
</comment>
<comment type="catalytic activity">
    <reaction evidence="4">
        <text>N-terminal L-lysyl-[protein] + L-leucyl-tRNA(Leu) = N-terminal L-leucyl-L-lysyl-[protein] + tRNA(Leu) + H(+)</text>
        <dbReference type="Rhea" id="RHEA:12340"/>
        <dbReference type="Rhea" id="RHEA-COMP:9613"/>
        <dbReference type="Rhea" id="RHEA-COMP:9622"/>
        <dbReference type="Rhea" id="RHEA-COMP:12670"/>
        <dbReference type="Rhea" id="RHEA-COMP:12671"/>
        <dbReference type="ChEBI" id="CHEBI:15378"/>
        <dbReference type="ChEBI" id="CHEBI:65249"/>
        <dbReference type="ChEBI" id="CHEBI:78442"/>
        <dbReference type="ChEBI" id="CHEBI:78494"/>
        <dbReference type="ChEBI" id="CHEBI:133043"/>
        <dbReference type="EC" id="2.3.2.6"/>
    </reaction>
</comment>
<comment type="similarity">
    <text evidence="4">Belongs to the L/F-transferase family.</text>
</comment>
<dbReference type="Proteomes" id="UP001177769">
    <property type="component" value="Chromosome"/>
</dbReference>
<evidence type="ECO:0000256" key="4">
    <source>
        <dbReference type="HAMAP-Rule" id="MF_00688"/>
    </source>
</evidence>
<comment type="function">
    <text evidence="4">Functions in the N-end rule pathway of protein degradation where it conjugates Leu, Phe and, less efficiently, Met from aminoacyl-tRNAs to the N-termini of proteins containing an N-terminal arginine or lysine.</text>
</comment>
<dbReference type="NCBIfam" id="TIGR00667">
    <property type="entry name" value="aat"/>
    <property type="match status" value="1"/>
</dbReference>
<evidence type="ECO:0000313" key="5">
    <source>
        <dbReference type="EMBL" id="WIT14540.1"/>
    </source>
</evidence>
<dbReference type="InterPro" id="IPR042203">
    <property type="entry name" value="Leu/Phe-tRNA_Trfase_C"/>
</dbReference>
<comment type="subcellular location">
    <subcellularLocation>
        <location evidence="4">Cytoplasm</location>
    </subcellularLocation>
</comment>
<gene>
    <name evidence="4 5" type="primary">aat</name>
    <name evidence="5" type="ORF">PFX98_22120</name>
</gene>